<reference evidence="3" key="1">
    <citation type="journal article" date="2014" name="Proc. Natl. Acad. Sci. U.S.A.">
        <title>Extensive sampling of basidiomycete genomes demonstrates inadequacy of the white-rot/brown-rot paradigm for wood decay fungi.</title>
        <authorList>
            <person name="Riley R."/>
            <person name="Salamov A.A."/>
            <person name="Brown D.W."/>
            <person name="Nagy L.G."/>
            <person name="Floudas D."/>
            <person name="Held B.W."/>
            <person name="Levasseur A."/>
            <person name="Lombard V."/>
            <person name="Morin E."/>
            <person name="Otillar R."/>
            <person name="Lindquist E.A."/>
            <person name="Sun H."/>
            <person name="LaButti K.M."/>
            <person name="Schmutz J."/>
            <person name="Jabbour D."/>
            <person name="Luo H."/>
            <person name="Baker S.E."/>
            <person name="Pisabarro A.G."/>
            <person name="Walton J.D."/>
            <person name="Blanchette R.A."/>
            <person name="Henrissat B."/>
            <person name="Martin F."/>
            <person name="Cullen D."/>
            <person name="Hibbett D.S."/>
            <person name="Grigoriev I.V."/>
        </authorList>
    </citation>
    <scope>NUCLEOTIDE SEQUENCE [LARGE SCALE GENOMIC DNA]</scope>
    <source>
        <strain evidence="3">CBS 339.88</strain>
    </source>
</reference>
<dbReference type="OrthoDB" id="3204049at2759"/>
<dbReference type="Proteomes" id="UP000027222">
    <property type="component" value="Unassembled WGS sequence"/>
</dbReference>
<feature type="region of interest" description="Disordered" evidence="1">
    <location>
        <begin position="171"/>
        <end position="205"/>
    </location>
</feature>
<evidence type="ECO:0000256" key="1">
    <source>
        <dbReference type="SAM" id="MobiDB-lite"/>
    </source>
</evidence>
<dbReference type="HOGENOM" id="CLU_1156451_0_0_1"/>
<accession>A0A067T343</accession>
<protein>
    <submittedName>
        <fullName evidence="2">Uncharacterized protein</fullName>
    </submittedName>
</protein>
<keyword evidence="3" id="KW-1185">Reference proteome</keyword>
<dbReference type="AlphaFoldDB" id="A0A067T343"/>
<evidence type="ECO:0000313" key="2">
    <source>
        <dbReference type="EMBL" id="KDR77536.1"/>
    </source>
</evidence>
<name>A0A067T343_GALM3</name>
<proteinExistence type="predicted"/>
<dbReference type="EMBL" id="KL142376">
    <property type="protein sequence ID" value="KDR77536.1"/>
    <property type="molecule type" value="Genomic_DNA"/>
</dbReference>
<gene>
    <name evidence="2" type="ORF">GALMADRAFT_245693</name>
</gene>
<sequence length="240" mass="26827">MHQSHNIPWSILSSNYHFVRANKELNPTTHMYTGILPIPIPTERTHGHGPQELKHLIRKFADTIRLFSTTERLKIKSAPAGSETDSSLIILAQCGKKLFPASLLLKHPSILTEQNQKPEHWYDFKSRSFIPLPGNPKGPGEGEGGGDQVLRILLHSPSTPTATLLFPGHARSQDTQAEPPPRSLPTFSSTPQTPSAHWRRGSTPRRIITASSSPSWRMRRMCAGRRRRRCIRRSSGNAAC</sequence>
<evidence type="ECO:0000313" key="3">
    <source>
        <dbReference type="Proteomes" id="UP000027222"/>
    </source>
</evidence>
<feature type="compositionally biased region" description="Polar residues" evidence="1">
    <location>
        <begin position="185"/>
        <end position="195"/>
    </location>
</feature>
<organism evidence="2 3">
    <name type="scientific">Galerina marginata (strain CBS 339.88)</name>
    <dbReference type="NCBI Taxonomy" id="685588"/>
    <lineage>
        <taxon>Eukaryota</taxon>
        <taxon>Fungi</taxon>
        <taxon>Dikarya</taxon>
        <taxon>Basidiomycota</taxon>
        <taxon>Agaricomycotina</taxon>
        <taxon>Agaricomycetes</taxon>
        <taxon>Agaricomycetidae</taxon>
        <taxon>Agaricales</taxon>
        <taxon>Agaricineae</taxon>
        <taxon>Strophariaceae</taxon>
        <taxon>Galerina</taxon>
    </lineage>
</organism>